<dbReference type="PROSITE" id="PS51725">
    <property type="entry name" value="ABM"/>
    <property type="match status" value="1"/>
</dbReference>
<sequence>MMFVVVNTIRVKPGMGEAFAERFREPKGIQSMPGFVRMEFQRTVNPQEADYEEFKVCTTWESKEHFEAWTRSDSFRQAHEQRKTSGSGEMMLGAKLSMHEVLFTHLADSQK</sequence>
<evidence type="ECO:0000259" key="1">
    <source>
        <dbReference type="PROSITE" id="PS51725"/>
    </source>
</evidence>
<accession>A0ABW2V7P5</accession>
<dbReference type="InterPro" id="IPR011008">
    <property type="entry name" value="Dimeric_a/b-barrel"/>
</dbReference>
<dbReference type="RefSeq" id="WP_342774282.1">
    <property type="nucleotide sequence ID" value="NZ_JBHTGQ010000041.1"/>
</dbReference>
<comment type="caution">
    <text evidence="2">The sequence shown here is derived from an EMBL/GenBank/DDBJ whole genome shotgun (WGS) entry which is preliminary data.</text>
</comment>
<reference evidence="3" key="1">
    <citation type="journal article" date="2019" name="Int. J. Syst. Evol. Microbiol.">
        <title>The Global Catalogue of Microorganisms (GCM) 10K type strain sequencing project: providing services to taxonomists for standard genome sequencing and annotation.</title>
        <authorList>
            <consortium name="The Broad Institute Genomics Platform"/>
            <consortium name="The Broad Institute Genome Sequencing Center for Infectious Disease"/>
            <person name="Wu L."/>
            <person name="Ma J."/>
        </authorList>
    </citation>
    <scope>NUCLEOTIDE SEQUENCE [LARGE SCALE GENOMIC DNA]</scope>
    <source>
        <strain evidence="3">JCM 18657</strain>
    </source>
</reference>
<dbReference type="SUPFAM" id="SSF54909">
    <property type="entry name" value="Dimeric alpha+beta barrel"/>
    <property type="match status" value="1"/>
</dbReference>
<dbReference type="Gene3D" id="3.30.70.100">
    <property type="match status" value="1"/>
</dbReference>
<evidence type="ECO:0000313" key="3">
    <source>
        <dbReference type="Proteomes" id="UP001596528"/>
    </source>
</evidence>
<protein>
    <submittedName>
        <fullName evidence="2">Antibiotic biosynthesis monooxygenase</fullName>
    </submittedName>
</protein>
<organism evidence="2 3">
    <name type="scientific">Paenibacillus thermoaerophilus</name>
    <dbReference type="NCBI Taxonomy" id="1215385"/>
    <lineage>
        <taxon>Bacteria</taxon>
        <taxon>Bacillati</taxon>
        <taxon>Bacillota</taxon>
        <taxon>Bacilli</taxon>
        <taxon>Bacillales</taxon>
        <taxon>Paenibacillaceae</taxon>
        <taxon>Paenibacillus</taxon>
    </lineage>
</organism>
<dbReference type="InterPro" id="IPR050404">
    <property type="entry name" value="Heme-degrading_MO"/>
</dbReference>
<keyword evidence="3" id="KW-1185">Reference proteome</keyword>
<dbReference type="GO" id="GO:0004497">
    <property type="term" value="F:monooxygenase activity"/>
    <property type="evidence" value="ECO:0007669"/>
    <property type="project" value="UniProtKB-KW"/>
</dbReference>
<dbReference type="Pfam" id="PF03992">
    <property type="entry name" value="ABM"/>
    <property type="match status" value="1"/>
</dbReference>
<keyword evidence="2" id="KW-0503">Monooxygenase</keyword>
<proteinExistence type="predicted"/>
<evidence type="ECO:0000313" key="2">
    <source>
        <dbReference type="EMBL" id="MFC7751263.1"/>
    </source>
</evidence>
<gene>
    <name evidence="2" type="ORF">ACFQWB_15185</name>
</gene>
<dbReference type="PANTHER" id="PTHR34474:SF2">
    <property type="entry name" value="SIGNAL TRANSDUCTION PROTEIN TRAP"/>
    <property type="match status" value="1"/>
</dbReference>
<dbReference type="PANTHER" id="PTHR34474">
    <property type="entry name" value="SIGNAL TRANSDUCTION PROTEIN TRAP"/>
    <property type="match status" value="1"/>
</dbReference>
<dbReference type="Proteomes" id="UP001596528">
    <property type="component" value="Unassembled WGS sequence"/>
</dbReference>
<feature type="domain" description="ABM" evidence="1">
    <location>
        <begin position="3"/>
        <end position="98"/>
    </location>
</feature>
<dbReference type="InterPro" id="IPR007138">
    <property type="entry name" value="ABM_dom"/>
</dbReference>
<name>A0ABW2V7P5_9BACL</name>
<dbReference type="EMBL" id="JBHTGQ010000041">
    <property type="protein sequence ID" value="MFC7751263.1"/>
    <property type="molecule type" value="Genomic_DNA"/>
</dbReference>
<keyword evidence="2" id="KW-0560">Oxidoreductase</keyword>